<proteinExistence type="predicted"/>
<reference evidence="1 2" key="1">
    <citation type="submission" date="2022-06" db="EMBL/GenBank/DDBJ databases">
        <title>Paraconexibacter antarcticus.</title>
        <authorList>
            <person name="Kim C.S."/>
        </authorList>
    </citation>
    <scope>NUCLEOTIDE SEQUENCE [LARGE SCALE GENOMIC DNA]</scope>
    <source>
        <strain evidence="1 2">02-257</strain>
    </source>
</reference>
<dbReference type="EMBL" id="CP098502">
    <property type="protein sequence ID" value="UTI63231.1"/>
    <property type="molecule type" value="Genomic_DNA"/>
</dbReference>
<sequence length="105" mass="11038">MPTPTFPALCAAMDAAGVEVRVVTAPDGLVLRLVDFHRLRSLDVPVRASFDRDVAVLCCSLALCAELPGLPGPGEAIARRWPELAALAGTSDLRVSDRAAGDRLS</sequence>
<gene>
    <name evidence="1" type="ORF">NBH00_17930</name>
</gene>
<organism evidence="1 2">
    <name type="scientific">Paraconexibacter antarcticus</name>
    <dbReference type="NCBI Taxonomy" id="2949664"/>
    <lineage>
        <taxon>Bacteria</taxon>
        <taxon>Bacillati</taxon>
        <taxon>Actinomycetota</taxon>
        <taxon>Thermoleophilia</taxon>
        <taxon>Solirubrobacterales</taxon>
        <taxon>Paraconexibacteraceae</taxon>
        <taxon>Paraconexibacter</taxon>
    </lineage>
</organism>
<protein>
    <submittedName>
        <fullName evidence="1">Uncharacterized protein</fullName>
    </submittedName>
</protein>
<evidence type="ECO:0000313" key="2">
    <source>
        <dbReference type="Proteomes" id="UP001056035"/>
    </source>
</evidence>
<name>A0ABY5DMK6_9ACTN</name>
<keyword evidence="2" id="KW-1185">Reference proteome</keyword>
<dbReference type="RefSeq" id="WP_254569962.1">
    <property type="nucleotide sequence ID" value="NZ_CP098502.1"/>
</dbReference>
<dbReference type="Proteomes" id="UP001056035">
    <property type="component" value="Chromosome"/>
</dbReference>
<accession>A0ABY5DMK6</accession>
<evidence type="ECO:0000313" key="1">
    <source>
        <dbReference type="EMBL" id="UTI63231.1"/>
    </source>
</evidence>